<feature type="compositionally biased region" description="Polar residues" evidence="1">
    <location>
        <begin position="25"/>
        <end position="35"/>
    </location>
</feature>
<name>A0A6A6BXX2_ZASCE</name>
<feature type="region of interest" description="Disordered" evidence="1">
    <location>
        <begin position="1"/>
        <end position="57"/>
    </location>
</feature>
<feature type="compositionally biased region" description="Acidic residues" evidence="1">
    <location>
        <begin position="1"/>
        <end position="10"/>
    </location>
</feature>
<keyword evidence="2" id="KW-1133">Transmembrane helix</keyword>
<keyword evidence="2" id="KW-0812">Transmembrane</keyword>
<dbReference type="GeneID" id="54562910"/>
<accession>A0A6A6BXX2</accession>
<dbReference type="EMBL" id="ML993634">
    <property type="protein sequence ID" value="KAF2159647.1"/>
    <property type="molecule type" value="Genomic_DNA"/>
</dbReference>
<reference evidence="3" key="1">
    <citation type="journal article" date="2020" name="Stud. Mycol.">
        <title>101 Dothideomycetes genomes: a test case for predicting lifestyles and emergence of pathogens.</title>
        <authorList>
            <person name="Haridas S."/>
            <person name="Albert R."/>
            <person name="Binder M."/>
            <person name="Bloem J."/>
            <person name="Labutti K."/>
            <person name="Salamov A."/>
            <person name="Andreopoulos B."/>
            <person name="Baker S."/>
            <person name="Barry K."/>
            <person name="Bills G."/>
            <person name="Bluhm B."/>
            <person name="Cannon C."/>
            <person name="Castanera R."/>
            <person name="Culley D."/>
            <person name="Daum C."/>
            <person name="Ezra D."/>
            <person name="Gonzalez J."/>
            <person name="Henrissat B."/>
            <person name="Kuo A."/>
            <person name="Liang C."/>
            <person name="Lipzen A."/>
            <person name="Lutzoni F."/>
            <person name="Magnuson J."/>
            <person name="Mondo S."/>
            <person name="Nolan M."/>
            <person name="Ohm R."/>
            <person name="Pangilinan J."/>
            <person name="Park H.-J."/>
            <person name="Ramirez L."/>
            <person name="Alfaro M."/>
            <person name="Sun H."/>
            <person name="Tritt A."/>
            <person name="Yoshinaga Y."/>
            <person name="Zwiers L.-H."/>
            <person name="Turgeon B."/>
            <person name="Goodwin S."/>
            <person name="Spatafora J."/>
            <person name="Crous P."/>
            <person name="Grigoriev I."/>
        </authorList>
    </citation>
    <scope>NUCLEOTIDE SEQUENCE</scope>
    <source>
        <strain evidence="3">ATCC 36951</strain>
    </source>
</reference>
<proteinExistence type="predicted"/>
<organism evidence="3 4">
    <name type="scientific">Zasmidium cellare ATCC 36951</name>
    <dbReference type="NCBI Taxonomy" id="1080233"/>
    <lineage>
        <taxon>Eukaryota</taxon>
        <taxon>Fungi</taxon>
        <taxon>Dikarya</taxon>
        <taxon>Ascomycota</taxon>
        <taxon>Pezizomycotina</taxon>
        <taxon>Dothideomycetes</taxon>
        <taxon>Dothideomycetidae</taxon>
        <taxon>Mycosphaerellales</taxon>
        <taxon>Mycosphaerellaceae</taxon>
        <taxon>Zasmidium</taxon>
    </lineage>
</organism>
<evidence type="ECO:0000256" key="2">
    <source>
        <dbReference type="SAM" id="Phobius"/>
    </source>
</evidence>
<keyword evidence="2" id="KW-0472">Membrane</keyword>
<protein>
    <submittedName>
        <fullName evidence="3">Uncharacterized protein</fullName>
    </submittedName>
</protein>
<dbReference type="RefSeq" id="XP_033660536.1">
    <property type="nucleotide sequence ID" value="XM_033809638.1"/>
</dbReference>
<evidence type="ECO:0000313" key="3">
    <source>
        <dbReference type="EMBL" id="KAF2159647.1"/>
    </source>
</evidence>
<feature type="transmembrane region" description="Helical" evidence="2">
    <location>
        <begin position="70"/>
        <end position="92"/>
    </location>
</feature>
<dbReference type="AlphaFoldDB" id="A0A6A6BXX2"/>
<evidence type="ECO:0000256" key="1">
    <source>
        <dbReference type="SAM" id="MobiDB-lite"/>
    </source>
</evidence>
<sequence>MSLNIQEDDISQPAQNARMQDADQENNQAPTFSFTSREKTVSEMQDPGDVQHENATKPTDPTYVFTNRGLVLTITCTSLISLLFGLIIGLYHDDLGDTMFNITLIVLVVLVLCSLDHYIYQHPSYQQATGYDKLAGRLSRFAPYLCCLAAIPFDPRFASMLVNVTLIKLVLQSARPWVGTNMETHTELAPAEDLIEHLESKCLWALRAFAALTVYNVFGYQFVEDAFLAVFGETA</sequence>
<feature type="transmembrane region" description="Helical" evidence="2">
    <location>
        <begin position="98"/>
        <end position="119"/>
    </location>
</feature>
<dbReference type="Proteomes" id="UP000799537">
    <property type="component" value="Unassembled WGS sequence"/>
</dbReference>
<keyword evidence="4" id="KW-1185">Reference proteome</keyword>
<gene>
    <name evidence="3" type="ORF">M409DRAFT_29815</name>
</gene>
<evidence type="ECO:0000313" key="4">
    <source>
        <dbReference type="Proteomes" id="UP000799537"/>
    </source>
</evidence>